<reference evidence="2 3" key="1">
    <citation type="submission" date="2018-06" db="EMBL/GenBank/DDBJ databases">
        <authorList>
            <consortium name="Pathogen Informatics"/>
            <person name="Doyle S."/>
        </authorList>
    </citation>
    <scope>NUCLEOTIDE SEQUENCE [LARGE SCALE GENOMIC DNA]</scope>
    <source>
        <strain evidence="2 3">NCTC11685</strain>
    </source>
</reference>
<gene>
    <name evidence="2" type="primary">deoD_1</name>
    <name evidence="2" type="ORF">NCTC11685_03271</name>
</gene>
<feature type="domain" description="Nucleoside phosphorylase" evidence="1">
    <location>
        <begin position="5"/>
        <end position="58"/>
    </location>
</feature>
<dbReference type="InterPro" id="IPR000845">
    <property type="entry name" value="Nucleoside_phosphorylase_d"/>
</dbReference>
<evidence type="ECO:0000313" key="2">
    <source>
        <dbReference type="EMBL" id="STV83059.1"/>
    </source>
</evidence>
<accession>A0A7H4N870</accession>
<dbReference type="Pfam" id="PF01048">
    <property type="entry name" value="PNP_UDP_1"/>
    <property type="match status" value="1"/>
</dbReference>
<organism evidence="2 3">
    <name type="scientific">Klebsiella michiganensis</name>
    <dbReference type="NCBI Taxonomy" id="1134687"/>
    <lineage>
        <taxon>Bacteria</taxon>
        <taxon>Pseudomonadati</taxon>
        <taxon>Pseudomonadota</taxon>
        <taxon>Gammaproteobacteria</taxon>
        <taxon>Enterobacterales</taxon>
        <taxon>Enterobacteriaceae</taxon>
        <taxon>Klebsiella/Raoultella group</taxon>
        <taxon>Klebsiella</taxon>
    </lineage>
</organism>
<proteinExistence type="predicted"/>
<keyword evidence="2" id="KW-0328">Glycosyltransferase</keyword>
<dbReference type="Proteomes" id="UP000254863">
    <property type="component" value="Unassembled WGS sequence"/>
</dbReference>
<keyword evidence="2" id="KW-0808">Transferase</keyword>
<comment type="caution">
    <text evidence="2">The sequence shown here is derived from an EMBL/GenBank/DDBJ whole genome shotgun (WGS) entry which is preliminary data.</text>
</comment>
<dbReference type="GO" id="GO:0005737">
    <property type="term" value="C:cytoplasm"/>
    <property type="evidence" value="ECO:0007669"/>
    <property type="project" value="UniProtKB-ARBA"/>
</dbReference>
<dbReference type="GO" id="GO:0009116">
    <property type="term" value="P:nucleoside metabolic process"/>
    <property type="evidence" value="ECO:0007669"/>
    <property type="project" value="InterPro"/>
</dbReference>
<dbReference type="GO" id="GO:0004731">
    <property type="term" value="F:purine-nucleoside phosphorylase activity"/>
    <property type="evidence" value="ECO:0007669"/>
    <property type="project" value="UniProtKB-EC"/>
</dbReference>
<dbReference type="InterPro" id="IPR035994">
    <property type="entry name" value="Nucleoside_phosphorylase_sf"/>
</dbReference>
<dbReference type="EC" id="2.4.2.1" evidence="2"/>
<sequence>MFDVMEKYGILGVEMEAAGIYGVAAEFGAKALTICTVSDHIRTHEQTSSAERQTTFNDMIKIALESVLLGR</sequence>
<dbReference type="Gene3D" id="3.40.50.1580">
    <property type="entry name" value="Nucleoside phosphorylase domain"/>
    <property type="match status" value="1"/>
</dbReference>
<evidence type="ECO:0000259" key="1">
    <source>
        <dbReference type="Pfam" id="PF01048"/>
    </source>
</evidence>
<dbReference type="SUPFAM" id="SSF53167">
    <property type="entry name" value="Purine and uridine phosphorylases"/>
    <property type="match status" value="1"/>
</dbReference>
<dbReference type="AlphaFoldDB" id="A0A7H4N870"/>
<dbReference type="EMBL" id="UGMS01000001">
    <property type="protein sequence ID" value="STV83059.1"/>
    <property type="molecule type" value="Genomic_DNA"/>
</dbReference>
<evidence type="ECO:0000313" key="3">
    <source>
        <dbReference type="Proteomes" id="UP000254863"/>
    </source>
</evidence>
<protein>
    <submittedName>
        <fullName evidence="2">Purine nucleoside phosphorylase</fullName>
        <ecNumber evidence="2">2.4.2.1</ecNumber>
    </submittedName>
</protein>
<name>A0A7H4N870_9ENTR</name>